<dbReference type="STRING" id="1123282.SAMN02745823_02023"/>
<name>A0A1M5XT87_9FIRM</name>
<accession>A0A1M5XT87</accession>
<dbReference type="GO" id="GO:0046872">
    <property type="term" value="F:metal ion binding"/>
    <property type="evidence" value="ECO:0007669"/>
    <property type="project" value="UniProtKB-KW"/>
</dbReference>
<dbReference type="PANTHER" id="PTHR43498:SF1">
    <property type="entry name" value="COB--COM HETERODISULFIDE REDUCTASE IRON-SULFUR SUBUNIT A"/>
    <property type="match status" value="1"/>
</dbReference>
<evidence type="ECO:0000313" key="7">
    <source>
        <dbReference type="Proteomes" id="UP000183995"/>
    </source>
</evidence>
<proteinExistence type="predicted"/>
<dbReference type="GO" id="GO:0051539">
    <property type="term" value="F:4 iron, 4 sulfur cluster binding"/>
    <property type="evidence" value="ECO:0007669"/>
    <property type="project" value="UniProtKB-KW"/>
</dbReference>
<dbReference type="InterPro" id="IPR036188">
    <property type="entry name" value="FAD/NAD-bd_sf"/>
</dbReference>
<dbReference type="Gene3D" id="3.50.50.60">
    <property type="entry name" value="FAD/NAD(P)-binding domain"/>
    <property type="match status" value="1"/>
</dbReference>
<keyword evidence="2" id="KW-0479">Metal-binding</keyword>
<dbReference type="EMBL" id="FQXV01000006">
    <property type="protein sequence ID" value="SHI03045.1"/>
    <property type="molecule type" value="Genomic_DNA"/>
</dbReference>
<reference evidence="6 7" key="1">
    <citation type="submission" date="2016-11" db="EMBL/GenBank/DDBJ databases">
        <authorList>
            <person name="Jaros S."/>
            <person name="Januszkiewicz K."/>
            <person name="Wedrychowicz H."/>
        </authorList>
    </citation>
    <scope>NUCLEOTIDE SEQUENCE [LARGE SCALE GENOMIC DNA]</scope>
    <source>
        <strain evidence="6 7">DSM 10068</strain>
    </source>
</reference>
<dbReference type="Pfam" id="PF12831">
    <property type="entry name" value="FAD_oxidored"/>
    <property type="match status" value="1"/>
</dbReference>
<dbReference type="RefSeq" id="WP_073078436.1">
    <property type="nucleotide sequence ID" value="NZ_FQXV01000006.1"/>
</dbReference>
<keyword evidence="3" id="KW-0560">Oxidoreductase</keyword>
<protein>
    <submittedName>
        <fullName evidence="6">FAD dependent oxidoreductase</fullName>
    </submittedName>
</protein>
<dbReference type="InterPro" id="IPR039650">
    <property type="entry name" value="HdrA-like"/>
</dbReference>
<evidence type="ECO:0000256" key="2">
    <source>
        <dbReference type="ARBA" id="ARBA00022723"/>
    </source>
</evidence>
<evidence type="ECO:0000256" key="5">
    <source>
        <dbReference type="ARBA" id="ARBA00023014"/>
    </source>
</evidence>
<keyword evidence="7" id="KW-1185">Reference proteome</keyword>
<keyword evidence="4" id="KW-0408">Iron</keyword>
<dbReference type="GO" id="GO:0016491">
    <property type="term" value="F:oxidoreductase activity"/>
    <property type="evidence" value="ECO:0007669"/>
    <property type="project" value="UniProtKB-KW"/>
</dbReference>
<keyword evidence="1" id="KW-0004">4Fe-4S</keyword>
<dbReference type="AlphaFoldDB" id="A0A1M5XT87"/>
<organism evidence="6 7">
    <name type="scientific">Sporobacter termitidis DSM 10068</name>
    <dbReference type="NCBI Taxonomy" id="1123282"/>
    <lineage>
        <taxon>Bacteria</taxon>
        <taxon>Bacillati</taxon>
        <taxon>Bacillota</taxon>
        <taxon>Clostridia</taxon>
        <taxon>Eubacteriales</taxon>
        <taxon>Oscillospiraceae</taxon>
        <taxon>Sporobacter</taxon>
    </lineage>
</organism>
<keyword evidence="5" id="KW-0411">Iron-sulfur</keyword>
<evidence type="ECO:0000313" key="6">
    <source>
        <dbReference type="EMBL" id="SHI03045.1"/>
    </source>
</evidence>
<dbReference type="PANTHER" id="PTHR43498">
    <property type="entry name" value="FERREDOXIN:COB-COM HETERODISULFIDE REDUCTASE SUBUNIT A"/>
    <property type="match status" value="1"/>
</dbReference>
<dbReference type="OrthoDB" id="9759982at2"/>
<evidence type="ECO:0000256" key="1">
    <source>
        <dbReference type="ARBA" id="ARBA00022485"/>
    </source>
</evidence>
<dbReference type="Proteomes" id="UP000183995">
    <property type="component" value="Unassembled WGS sequence"/>
</dbReference>
<sequence length="443" mass="47851">MKTIHVNRATKIVKKGEAPPYQQVKADICVVGAGIAGVSAAIEAARLGHKVVLLDGLPNLGGNAANGAMGLFCGFFSHGVVPFQLTYGVASEILRDLGAAGRLYLKPPIAVYDEVALLRWIENKVREAGITVILNSYIHRVNVSGRRITSIEFTSRYGSVVVEADGFIDASGDAAVAWNAGLPCRESDVGMLYGSQLMYLTNVHIHRGDDQAKLEAETSKCLEEKAPQYGLMRKSGFLSFPVVMEEGVAFVNMTHIETPLDPLGASTKIMEGKDQADRVVELLKNEFPKEFGDAVVQKYGLLGIRQTRWIMGSRQLTVDDICAGTRFPDAVARSSWPIELHDHPGGYVWEVFPGDHVHYIPYGSMTPPDMDNLLAVGRCIDGDVAALSSVRVMGPCIATGKAAANALDIAGKGSVHDISIEELENRLSDNLNRADHIDQAAKP</sequence>
<evidence type="ECO:0000256" key="4">
    <source>
        <dbReference type="ARBA" id="ARBA00023004"/>
    </source>
</evidence>
<gene>
    <name evidence="6" type="ORF">SAMN02745823_02023</name>
</gene>
<evidence type="ECO:0000256" key="3">
    <source>
        <dbReference type="ARBA" id="ARBA00023002"/>
    </source>
</evidence>
<dbReference type="SUPFAM" id="SSF51905">
    <property type="entry name" value="FAD/NAD(P)-binding domain"/>
    <property type="match status" value="1"/>
</dbReference>